<evidence type="ECO:0000256" key="2">
    <source>
        <dbReference type="ARBA" id="ARBA00012621"/>
    </source>
</evidence>
<comment type="caution">
    <text evidence="9">The sequence shown here is derived from an EMBL/GenBank/DDBJ whole genome shotgun (WGS) entry which is preliminary data.</text>
</comment>
<keyword evidence="7" id="KW-0448">Lipopolysaccharide biosynthesis</keyword>
<evidence type="ECO:0000313" key="9">
    <source>
        <dbReference type="EMBL" id="PNV76470.1"/>
    </source>
</evidence>
<keyword evidence="4 7" id="KW-0808">Transferase</keyword>
<evidence type="ECO:0000256" key="5">
    <source>
        <dbReference type="ARBA" id="ARBA00031445"/>
    </source>
</evidence>
<keyword evidence="7" id="KW-1003">Cell membrane</keyword>
<dbReference type="Proteomes" id="UP000094669">
    <property type="component" value="Unassembled WGS sequence"/>
</dbReference>
<dbReference type="Gene3D" id="3.40.50.2000">
    <property type="entry name" value="Glycogen Phosphorylase B"/>
    <property type="match status" value="1"/>
</dbReference>
<feature type="transmembrane region" description="Helical" evidence="7">
    <location>
        <begin position="12"/>
        <end position="30"/>
    </location>
</feature>
<evidence type="ECO:0000256" key="3">
    <source>
        <dbReference type="ARBA" id="ARBA00019077"/>
    </source>
</evidence>
<keyword evidence="7" id="KW-1133">Transmembrane helix</keyword>
<dbReference type="GO" id="GO:0016740">
    <property type="term" value="F:transferase activity"/>
    <property type="evidence" value="ECO:0007669"/>
    <property type="project" value="UniProtKB-KW"/>
</dbReference>
<dbReference type="Gene3D" id="3.40.50.11720">
    <property type="entry name" value="3-Deoxy-D-manno-octulosonic-acid transferase, N-terminal domain"/>
    <property type="match status" value="1"/>
</dbReference>
<comment type="similarity">
    <text evidence="7">Belongs to the glycosyltransferase group 1 family.</text>
</comment>
<keyword evidence="7" id="KW-0812">Transmembrane</keyword>
<dbReference type="SUPFAM" id="SSF53756">
    <property type="entry name" value="UDP-Glycosyltransferase/glycogen phosphorylase"/>
    <property type="match status" value="1"/>
</dbReference>
<evidence type="ECO:0000256" key="6">
    <source>
        <dbReference type="ARBA" id="ARBA00049183"/>
    </source>
</evidence>
<dbReference type="PANTHER" id="PTHR42755">
    <property type="entry name" value="3-DEOXY-MANNO-OCTULOSONATE CYTIDYLYLTRANSFERASE"/>
    <property type="match status" value="1"/>
</dbReference>
<evidence type="ECO:0000256" key="4">
    <source>
        <dbReference type="ARBA" id="ARBA00022679"/>
    </source>
</evidence>
<organism evidence="9 10">
    <name type="scientific">Leptospira inadai serovar Lyme</name>
    <dbReference type="NCBI Taxonomy" id="293084"/>
    <lineage>
        <taxon>Bacteria</taxon>
        <taxon>Pseudomonadati</taxon>
        <taxon>Spirochaetota</taxon>
        <taxon>Spirochaetia</taxon>
        <taxon>Leptospirales</taxon>
        <taxon>Leptospiraceae</taxon>
        <taxon>Leptospira</taxon>
    </lineage>
</organism>
<dbReference type="RefSeq" id="WP_010418307.1">
    <property type="nucleotide sequence ID" value="NZ_MCRM02000002.1"/>
</dbReference>
<dbReference type="EC" id="2.4.99.12" evidence="2 7"/>
<evidence type="ECO:0000259" key="8">
    <source>
        <dbReference type="Pfam" id="PF04413"/>
    </source>
</evidence>
<gene>
    <name evidence="9" type="ORF">BES34_002425</name>
</gene>
<comment type="pathway">
    <text evidence="1 7">Bacterial outer membrane biogenesis; LPS core biosynthesis.</text>
</comment>
<dbReference type="InterPro" id="IPR039901">
    <property type="entry name" value="Kdotransferase"/>
</dbReference>
<evidence type="ECO:0000313" key="10">
    <source>
        <dbReference type="Proteomes" id="UP000094669"/>
    </source>
</evidence>
<dbReference type="Pfam" id="PF04413">
    <property type="entry name" value="Glycos_transf_N"/>
    <property type="match status" value="1"/>
</dbReference>
<proteinExistence type="inferred from homology"/>
<keyword evidence="7" id="KW-0472">Membrane</keyword>
<dbReference type="EMBL" id="MCRM02000002">
    <property type="protein sequence ID" value="PNV76470.1"/>
    <property type="molecule type" value="Genomic_DNA"/>
</dbReference>
<sequence>MVFLYRFLTILLWPPLYVFSFLIPAAREFLGIRSDDKRKLLAISPPEPGQKVVWLHAASVGELDQCKALAVVFREKEPGTLLLQSVFSPSVRESQLDAFPAHIKFHLPLDFPWAYTFIFQKFHPELLVFMAWDRWPNLLLAARRRGVLTILASAVLTPPEGFFKERFYRSVFGLFDRIFPSHSSAEENFRNLLGSSAKILTLGDCRIDTVIRKVESNPRSFETPENYPFSKIFLLASTYEECEDLLLPLLSDPSLQDFAFWIFPHKTDPSRIQSVLTQVKKRTENYCLFSSRSFEKIDSRVIVFDVLGLLAYAYQVVDFAYVGGALHNRVHNVLEPAYFGLPLLTGPKIDHSPEAKELNRRGGLFIIQNREEVIPILSLSEEKKKQIAETNRSFLETGRGAGERIYRVLRES</sequence>
<comment type="catalytic activity">
    <reaction evidence="6 7">
        <text>lipid IVA (E. coli) + CMP-3-deoxy-beta-D-manno-octulosonate = alpha-Kdo-(2-&gt;6)-lipid IVA (E. coli) + CMP + H(+)</text>
        <dbReference type="Rhea" id="RHEA:28066"/>
        <dbReference type="ChEBI" id="CHEBI:15378"/>
        <dbReference type="ChEBI" id="CHEBI:58603"/>
        <dbReference type="ChEBI" id="CHEBI:60364"/>
        <dbReference type="ChEBI" id="CHEBI:60377"/>
        <dbReference type="ChEBI" id="CHEBI:85987"/>
        <dbReference type="EC" id="2.4.99.12"/>
    </reaction>
</comment>
<evidence type="ECO:0000256" key="1">
    <source>
        <dbReference type="ARBA" id="ARBA00004713"/>
    </source>
</evidence>
<protein>
    <recommendedName>
        <fullName evidence="3 7">3-deoxy-D-manno-octulosonic acid transferase</fullName>
        <shortName evidence="7">Kdo transferase</shortName>
        <ecNumber evidence="2 7">2.4.99.12</ecNumber>
    </recommendedName>
    <alternativeName>
        <fullName evidence="5 7">Lipid IV(A) 3-deoxy-D-manno-octulosonic acid transferase</fullName>
    </alternativeName>
</protein>
<reference evidence="9" key="1">
    <citation type="submission" date="2018-01" db="EMBL/GenBank/DDBJ databases">
        <title>Genomic characterization of Leptospira inadai serogroup Lyme isolated from captured rat in Brazil and comparative analysis with human reference strain.</title>
        <authorList>
            <person name="Moreno L.Z."/>
            <person name="Loureiro A.P."/>
            <person name="Miraglia F."/>
            <person name="Kremer F.S."/>
            <person name="Eslabao M.R."/>
            <person name="Dellagostin O.A."/>
            <person name="Lilenbaum W."/>
            <person name="Moreno A.M."/>
        </authorList>
    </citation>
    <scope>NUCLEOTIDE SEQUENCE [LARGE SCALE GENOMIC DNA]</scope>
    <source>
        <strain evidence="9">M34/99</strain>
    </source>
</reference>
<keyword evidence="10" id="KW-1185">Reference proteome</keyword>
<accession>A0ABX4YMU8</accession>
<comment type="subcellular location">
    <subcellularLocation>
        <location evidence="7">Cell membrane</location>
    </subcellularLocation>
</comment>
<feature type="domain" description="3-deoxy-D-manno-octulosonic-acid transferase N-terminal" evidence="8">
    <location>
        <begin position="47"/>
        <end position="208"/>
    </location>
</feature>
<evidence type="ECO:0000256" key="7">
    <source>
        <dbReference type="RuleBase" id="RU365103"/>
    </source>
</evidence>
<dbReference type="InterPro" id="IPR007507">
    <property type="entry name" value="Glycos_transf_N"/>
</dbReference>
<comment type="function">
    <text evidence="7">Involved in lipopolysaccharide (LPS) biosynthesis. Catalyzes the transfer of 3-deoxy-D-manno-octulosonate (Kdo) residue(s) from CMP-Kdo to lipid IV(A), the tetraacyldisaccharide-1,4'-bisphosphate precursor of lipid A.</text>
</comment>
<name>A0ABX4YMU8_9LEPT</name>
<dbReference type="InterPro" id="IPR038107">
    <property type="entry name" value="Glycos_transf_N_sf"/>
</dbReference>
<dbReference type="PANTHER" id="PTHR42755:SF1">
    <property type="entry name" value="3-DEOXY-D-MANNO-OCTULOSONIC ACID TRANSFERASE, MITOCHONDRIAL-RELATED"/>
    <property type="match status" value="1"/>
</dbReference>